<evidence type="ECO:0000256" key="1">
    <source>
        <dbReference type="ARBA" id="ARBA00023015"/>
    </source>
</evidence>
<comment type="caution">
    <text evidence="5">The sequence shown here is derived from an EMBL/GenBank/DDBJ whole genome shotgun (WGS) entry which is preliminary data.</text>
</comment>
<dbReference type="Gene3D" id="1.10.10.60">
    <property type="entry name" value="Homeodomain-like"/>
    <property type="match status" value="1"/>
</dbReference>
<proteinExistence type="predicted"/>
<dbReference type="AlphaFoldDB" id="A0AA37MCT5"/>
<evidence type="ECO:0000313" key="5">
    <source>
        <dbReference type="EMBL" id="GJD81377.1"/>
    </source>
</evidence>
<keyword evidence="2" id="KW-0238">DNA-binding</keyword>
<dbReference type="SMART" id="SM00342">
    <property type="entry name" value="HTH_ARAC"/>
    <property type="match status" value="1"/>
</dbReference>
<evidence type="ECO:0000256" key="2">
    <source>
        <dbReference type="ARBA" id="ARBA00023125"/>
    </source>
</evidence>
<dbReference type="GO" id="GO:0043565">
    <property type="term" value="F:sequence-specific DNA binding"/>
    <property type="evidence" value="ECO:0007669"/>
    <property type="project" value="InterPro"/>
</dbReference>
<organism evidence="5 6">
    <name type="scientific">Methylobacterium gregans</name>
    <dbReference type="NCBI Taxonomy" id="374424"/>
    <lineage>
        <taxon>Bacteria</taxon>
        <taxon>Pseudomonadati</taxon>
        <taxon>Pseudomonadota</taxon>
        <taxon>Alphaproteobacteria</taxon>
        <taxon>Hyphomicrobiales</taxon>
        <taxon>Methylobacteriaceae</taxon>
        <taxon>Methylobacterium</taxon>
    </lineage>
</organism>
<sequence length="267" mass="28356">MRAETGGLRLYEPAAPREGALGPVWHVAGAHTFFAGPLRYNAAHQHGAPVFLAGLYGPFRIRVRGQDWARCRTALVPAGLLHELDVGGEPLGVLYREPGATGPDALAALLSGTTACGGALLGADGAVAPLRALWEARDAPRWAGDALADLTAFSGRRGAGARDARILRVVESLTACPDPDQSAARLAQAVGLSESRLQHLFTREVGVPFRRYRAWARMRRAIEAVVAGANFTAAAHASGFADQAHFAHDFRRTFGAPASNSLLDIRR</sequence>
<evidence type="ECO:0000256" key="3">
    <source>
        <dbReference type="ARBA" id="ARBA00023163"/>
    </source>
</evidence>
<feature type="domain" description="HTH araC/xylS-type" evidence="4">
    <location>
        <begin position="164"/>
        <end position="264"/>
    </location>
</feature>
<dbReference type="InterPro" id="IPR018060">
    <property type="entry name" value="HTH_AraC"/>
</dbReference>
<evidence type="ECO:0000313" key="6">
    <source>
        <dbReference type="Proteomes" id="UP001055108"/>
    </source>
</evidence>
<keyword evidence="1" id="KW-0805">Transcription regulation</keyword>
<dbReference type="Proteomes" id="UP001055108">
    <property type="component" value="Unassembled WGS sequence"/>
</dbReference>
<dbReference type="InterPro" id="IPR018062">
    <property type="entry name" value="HTH_AraC-typ_CS"/>
</dbReference>
<dbReference type="InterPro" id="IPR009057">
    <property type="entry name" value="Homeodomain-like_sf"/>
</dbReference>
<keyword evidence="6" id="KW-1185">Reference proteome</keyword>
<dbReference type="PROSITE" id="PS01124">
    <property type="entry name" value="HTH_ARAC_FAMILY_2"/>
    <property type="match status" value="1"/>
</dbReference>
<dbReference type="InterPro" id="IPR050204">
    <property type="entry name" value="AraC_XylS_family_regulators"/>
</dbReference>
<dbReference type="PANTHER" id="PTHR46796">
    <property type="entry name" value="HTH-TYPE TRANSCRIPTIONAL ACTIVATOR RHAS-RELATED"/>
    <property type="match status" value="1"/>
</dbReference>
<dbReference type="EMBL" id="BPQM01000137">
    <property type="protein sequence ID" value="GJD81377.1"/>
    <property type="molecule type" value="Genomic_DNA"/>
</dbReference>
<dbReference type="Pfam" id="PF12833">
    <property type="entry name" value="HTH_18"/>
    <property type="match status" value="1"/>
</dbReference>
<reference evidence="5" key="1">
    <citation type="journal article" date="2016" name="Front. Microbiol.">
        <title>Genome Sequence of the Piezophilic, Mesophilic Sulfate-Reducing Bacterium Desulfovibrio indicus J2T.</title>
        <authorList>
            <person name="Cao J."/>
            <person name="Maignien L."/>
            <person name="Shao Z."/>
            <person name="Alain K."/>
            <person name="Jebbar M."/>
        </authorList>
    </citation>
    <scope>NUCLEOTIDE SEQUENCE</scope>
    <source>
        <strain evidence="5">NBRC 103626</strain>
    </source>
</reference>
<gene>
    <name evidence="5" type="ORF">NBEOAGPD_4624</name>
</gene>
<protein>
    <recommendedName>
        <fullName evidence="4">HTH araC/xylS-type domain-containing protein</fullName>
    </recommendedName>
</protein>
<dbReference type="GO" id="GO:0003700">
    <property type="term" value="F:DNA-binding transcription factor activity"/>
    <property type="evidence" value="ECO:0007669"/>
    <property type="project" value="InterPro"/>
</dbReference>
<accession>A0AA37MCT5</accession>
<keyword evidence="3" id="KW-0804">Transcription</keyword>
<evidence type="ECO:0000259" key="4">
    <source>
        <dbReference type="PROSITE" id="PS01124"/>
    </source>
</evidence>
<name>A0AA37MCT5_9HYPH</name>
<reference evidence="5" key="2">
    <citation type="submission" date="2021-08" db="EMBL/GenBank/DDBJ databases">
        <authorList>
            <person name="Tani A."/>
            <person name="Ola A."/>
            <person name="Ogura Y."/>
            <person name="Katsura K."/>
            <person name="Hayashi T."/>
        </authorList>
    </citation>
    <scope>NUCLEOTIDE SEQUENCE</scope>
    <source>
        <strain evidence="5">NBRC 103626</strain>
    </source>
</reference>
<dbReference type="SUPFAM" id="SSF46689">
    <property type="entry name" value="Homeodomain-like"/>
    <property type="match status" value="1"/>
</dbReference>
<dbReference type="PROSITE" id="PS00041">
    <property type="entry name" value="HTH_ARAC_FAMILY_1"/>
    <property type="match status" value="1"/>
</dbReference>